<dbReference type="RefSeq" id="WP_078789442.1">
    <property type="nucleotide sequence ID" value="NZ_FUWR01000004.1"/>
</dbReference>
<evidence type="ECO:0000313" key="2">
    <source>
        <dbReference type="Proteomes" id="UP000190102"/>
    </source>
</evidence>
<dbReference type="EMBL" id="FUWR01000004">
    <property type="protein sequence ID" value="SJZ62459.1"/>
    <property type="molecule type" value="Genomic_DNA"/>
</dbReference>
<dbReference type="Proteomes" id="UP000190102">
    <property type="component" value="Unassembled WGS sequence"/>
</dbReference>
<organism evidence="1 2">
    <name type="scientific">Trichlorobacter thiogenes</name>
    <dbReference type="NCBI Taxonomy" id="115783"/>
    <lineage>
        <taxon>Bacteria</taxon>
        <taxon>Pseudomonadati</taxon>
        <taxon>Thermodesulfobacteriota</taxon>
        <taxon>Desulfuromonadia</taxon>
        <taxon>Geobacterales</taxon>
        <taxon>Geobacteraceae</taxon>
        <taxon>Trichlorobacter</taxon>
    </lineage>
</organism>
<reference evidence="2" key="1">
    <citation type="submission" date="2017-02" db="EMBL/GenBank/DDBJ databases">
        <authorList>
            <person name="Varghese N."/>
            <person name="Submissions S."/>
        </authorList>
    </citation>
    <scope>NUCLEOTIDE SEQUENCE [LARGE SCALE GENOMIC DNA]</scope>
    <source>
        <strain evidence="2">ATCC BAA-34</strain>
    </source>
</reference>
<accession>A0A1T4M634</accession>
<proteinExistence type="predicted"/>
<gene>
    <name evidence="1" type="ORF">SAMN02745119_01185</name>
</gene>
<evidence type="ECO:0008006" key="3">
    <source>
        <dbReference type="Google" id="ProtNLM"/>
    </source>
</evidence>
<dbReference type="PROSITE" id="PS51257">
    <property type="entry name" value="PROKAR_LIPOPROTEIN"/>
    <property type="match status" value="1"/>
</dbReference>
<evidence type="ECO:0000313" key="1">
    <source>
        <dbReference type="EMBL" id="SJZ62459.1"/>
    </source>
</evidence>
<protein>
    <recommendedName>
        <fullName evidence="3">Lipoprotein</fullName>
    </recommendedName>
</protein>
<dbReference type="AlphaFoldDB" id="A0A1T4M634"/>
<keyword evidence="2" id="KW-1185">Reference proteome</keyword>
<sequence>MLRKSGLFVVFTLLTGCAGVPIQKAETLDYDKTCTPNFVVTGAPATGKTLKSHRYFKGKTKQAAFDNLLSSIASKGYQIINANKELGIISASQAVINGRGATVPLNVMVKSTGPSVIRVDLTFSLTGGLVASSNDAAIEFCKIYQSI</sequence>
<name>A0A1T4M634_9BACT</name>